<evidence type="ECO:0000256" key="1">
    <source>
        <dbReference type="SAM" id="Phobius"/>
    </source>
</evidence>
<proteinExistence type="predicted"/>
<dbReference type="STRING" id="1434700.SAMN06296427_1098"/>
<feature type="transmembrane region" description="Helical" evidence="1">
    <location>
        <begin position="7"/>
        <end position="27"/>
    </location>
</feature>
<feature type="transmembrane region" description="Helical" evidence="1">
    <location>
        <begin position="81"/>
        <end position="100"/>
    </location>
</feature>
<organism evidence="2 3">
    <name type="scientific">Moheibacter sediminis</name>
    <dbReference type="NCBI Taxonomy" id="1434700"/>
    <lineage>
        <taxon>Bacteria</taxon>
        <taxon>Pseudomonadati</taxon>
        <taxon>Bacteroidota</taxon>
        <taxon>Flavobacteriia</taxon>
        <taxon>Flavobacteriales</taxon>
        <taxon>Weeksellaceae</taxon>
        <taxon>Moheibacter</taxon>
    </lineage>
</organism>
<protein>
    <submittedName>
        <fullName evidence="2">Uncharacterized protein</fullName>
    </submittedName>
</protein>
<keyword evidence="3" id="KW-1185">Reference proteome</keyword>
<evidence type="ECO:0000313" key="3">
    <source>
        <dbReference type="Proteomes" id="UP000192393"/>
    </source>
</evidence>
<dbReference type="RefSeq" id="WP_084018043.1">
    <property type="nucleotide sequence ID" value="NZ_FWXS01000009.1"/>
</dbReference>
<dbReference type="Proteomes" id="UP000192393">
    <property type="component" value="Unassembled WGS sequence"/>
</dbReference>
<evidence type="ECO:0000313" key="2">
    <source>
        <dbReference type="EMBL" id="SMC81046.1"/>
    </source>
</evidence>
<feature type="transmembrane region" description="Helical" evidence="1">
    <location>
        <begin position="173"/>
        <end position="189"/>
    </location>
</feature>
<reference evidence="2 3" key="1">
    <citation type="submission" date="2017-04" db="EMBL/GenBank/DDBJ databases">
        <authorList>
            <person name="Afonso C.L."/>
            <person name="Miller P.J."/>
            <person name="Scott M.A."/>
            <person name="Spackman E."/>
            <person name="Goraichik I."/>
            <person name="Dimitrov K.M."/>
            <person name="Suarez D.L."/>
            <person name="Swayne D.E."/>
        </authorList>
    </citation>
    <scope>NUCLEOTIDE SEQUENCE [LARGE SCALE GENOMIC DNA]</scope>
    <source>
        <strain evidence="2 3">CGMCC 1.12708</strain>
    </source>
</reference>
<keyword evidence="1" id="KW-1133">Transmembrane helix</keyword>
<feature type="transmembrane region" description="Helical" evidence="1">
    <location>
        <begin position="120"/>
        <end position="138"/>
    </location>
</feature>
<dbReference type="AlphaFoldDB" id="A0A1W2C7G7"/>
<feature type="transmembrane region" description="Helical" evidence="1">
    <location>
        <begin position="150"/>
        <end position="167"/>
    </location>
</feature>
<keyword evidence="1" id="KW-0472">Membrane</keyword>
<sequence length="222" mass="25967">MDIKKILLVIFLSILNYAITFSLGYFFSYLLYDRLSETAFIYILSIVYFFNLLIVLAEWWIIKKYFLKEQEFTNKINSRAIGNILIVLIPTFLFAGYKLFTGNLLSFNINTDFDKIINHIIVYILLMPVIEQIIYGDILFKILIKTKIKIALVATIISFLYMLTSMDPYKIDLMYLVYTFIVGMGLFFVRLKNGLFFSIVAHSLINLVILFFYLINGNVSHL</sequence>
<keyword evidence="1" id="KW-0812">Transmembrane</keyword>
<gene>
    <name evidence="2" type="ORF">SAMN06296427_1098</name>
</gene>
<dbReference type="EMBL" id="FWXS01000009">
    <property type="protein sequence ID" value="SMC81046.1"/>
    <property type="molecule type" value="Genomic_DNA"/>
</dbReference>
<name>A0A1W2C7G7_9FLAO</name>
<feature type="transmembrane region" description="Helical" evidence="1">
    <location>
        <begin position="39"/>
        <end position="61"/>
    </location>
</feature>
<feature type="transmembrane region" description="Helical" evidence="1">
    <location>
        <begin position="196"/>
        <end position="215"/>
    </location>
</feature>
<accession>A0A1W2C7G7</accession>